<dbReference type="EMBL" id="CAKLBY020000153">
    <property type="protein sequence ID" value="CAK7929396.1"/>
    <property type="molecule type" value="Genomic_DNA"/>
</dbReference>
<accession>A0AAV1U5S6</accession>
<proteinExistence type="predicted"/>
<protein>
    <submittedName>
        <fullName evidence="1">Uncharacterized protein</fullName>
    </submittedName>
</protein>
<gene>
    <name evidence="1" type="ORF">PM001_LOCUS14546</name>
</gene>
<sequence length="66" mass="6813">MPVQVPDATSAPAKSFNDASATLADFSVFASALTDPVDGICQHLCNLQSSMPVQAPVSGIAKDKYS</sequence>
<dbReference type="AlphaFoldDB" id="A0AAV1U5S6"/>
<evidence type="ECO:0000313" key="1">
    <source>
        <dbReference type="EMBL" id="CAK7929396.1"/>
    </source>
</evidence>
<comment type="caution">
    <text evidence="1">The sequence shown here is derived from an EMBL/GenBank/DDBJ whole genome shotgun (WGS) entry which is preliminary data.</text>
</comment>
<dbReference type="Proteomes" id="UP001162060">
    <property type="component" value="Unassembled WGS sequence"/>
</dbReference>
<reference evidence="1" key="1">
    <citation type="submission" date="2024-01" db="EMBL/GenBank/DDBJ databases">
        <authorList>
            <person name="Webb A."/>
        </authorList>
    </citation>
    <scope>NUCLEOTIDE SEQUENCE</scope>
    <source>
        <strain evidence="1">Pm1</strain>
    </source>
</reference>
<organism evidence="1 2">
    <name type="scientific">Peronospora matthiolae</name>
    <dbReference type="NCBI Taxonomy" id="2874970"/>
    <lineage>
        <taxon>Eukaryota</taxon>
        <taxon>Sar</taxon>
        <taxon>Stramenopiles</taxon>
        <taxon>Oomycota</taxon>
        <taxon>Peronosporomycetes</taxon>
        <taxon>Peronosporales</taxon>
        <taxon>Peronosporaceae</taxon>
        <taxon>Peronospora</taxon>
    </lineage>
</organism>
<name>A0AAV1U5S6_9STRA</name>
<evidence type="ECO:0000313" key="2">
    <source>
        <dbReference type="Proteomes" id="UP001162060"/>
    </source>
</evidence>